<dbReference type="SMART" id="SM00220">
    <property type="entry name" value="S_TKc"/>
    <property type="match status" value="1"/>
</dbReference>
<dbReference type="GO" id="GO:0004674">
    <property type="term" value="F:protein serine/threonine kinase activity"/>
    <property type="evidence" value="ECO:0007669"/>
    <property type="project" value="UniProtKB-KW"/>
</dbReference>
<dbReference type="Pfam" id="PF00069">
    <property type="entry name" value="Pkinase"/>
    <property type="match status" value="1"/>
</dbReference>
<dbReference type="GO" id="GO:0005524">
    <property type="term" value="F:ATP binding"/>
    <property type="evidence" value="ECO:0007669"/>
    <property type="project" value="UniProtKB-KW"/>
</dbReference>
<evidence type="ECO:0000313" key="9">
    <source>
        <dbReference type="Proteomes" id="UP000070544"/>
    </source>
</evidence>
<feature type="compositionally biased region" description="Polar residues" evidence="6">
    <location>
        <begin position="366"/>
        <end position="380"/>
    </location>
</feature>
<feature type="region of interest" description="Disordered" evidence="6">
    <location>
        <begin position="412"/>
        <end position="434"/>
    </location>
</feature>
<feature type="region of interest" description="Disordered" evidence="6">
    <location>
        <begin position="348"/>
        <end position="389"/>
    </location>
</feature>
<evidence type="ECO:0000313" key="8">
    <source>
        <dbReference type="EMBL" id="KXS19274.1"/>
    </source>
</evidence>
<feature type="compositionally biased region" description="Basic and acidic residues" evidence="6">
    <location>
        <begin position="415"/>
        <end position="430"/>
    </location>
</feature>
<dbReference type="Gene3D" id="1.10.510.10">
    <property type="entry name" value="Transferase(Phosphotransferase) domain 1"/>
    <property type="match status" value="1"/>
</dbReference>
<gene>
    <name evidence="8" type="ORF">M427DRAFT_132280</name>
</gene>
<evidence type="ECO:0000256" key="2">
    <source>
        <dbReference type="ARBA" id="ARBA00022679"/>
    </source>
</evidence>
<keyword evidence="9" id="KW-1185">Reference proteome</keyword>
<dbReference type="PROSITE" id="PS00108">
    <property type="entry name" value="PROTEIN_KINASE_ST"/>
    <property type="match status" value="1"/>
</dbReference>
<dbReference type="InterPro" id="IPR011009">
    <property type="entry name" value="Kinase-like_dom_sf"/>
</dbReference>
<accession>A0A139ARI7</accession>
<protein>
    <submittedName>
        <fullName evidence="8">Kinase-like protein</fullName>
    </submittedName>
</protein>
<dbReference type="InterPro" id="IPR000719">
    <property type="entry name" value="Prot_kinase_dom"/>
</dbReference>
<dbReference type="InterPro" id="IPR008271">
    <property type="entry name" value="Ser/Thr_kinase_AS"/>
</dbReference>
<feature type="compositionally biased region" description="Polar residues" evidence="6">
    <location>
        <begin position="466"/>
        <end position="485"/>
    </location>
</feature>
<sequence length="515" mass="57345">MESSAKFGNWTVGARIGHGSFSTVSECSHESGVRGVVKTTPRAQQKENGRLPLFMIREVAAQIHVDSHPNVPKVYDYIETADAYHLVMERCEGEELFEFLKKQPGSRLPEDKVRLIMQQLLSALDFMHRRCVLHRDIKLDNLIIDPVTYHLMVIDFNLSTFFLPTIPLTEPVGCIHYANPGLLLAADGHPYRADRGAPDVWAAGVVCYGLLAGYFPFRNTQPRKLHREILSNSPAKLEWQSNVSRAARDFVSQMLDPLVPVTATEMLRHPFLAGKDIPEAAVEHNVVVGVTEEIRYATTPRKSRSSAWSCDSTDVSEKMVSLDDWPRAENVCRRYAMKMLEMRRREVQSDARRQQNCGSARFRPFSPSTLERASTVSPEPNQKRLSKISFGKMPGYPRGFFRLPRPFSMAVVPSDRSDTTHSDAETRAGDFPDSLSDVETLAHDTVHSTGNAPGLVTHLFGGNRVATGSTTGSGDSQRGSGSFESPSPPIVKAEGKLGRAVTLLRRWSRAVKKTT</sequence>
<dbReference type="Proteomes" id="UP000070544">
    <property type="component" value="Unassembled WGS sequence"/>
</dbReference>
<organism evidence="8 9">
    <name type="scientific">Gonapodya prolifera (strain JEL478)</name>
    <name type="common">Monoblepharis prolifera</name>
    <dbReference type="NCBI Taxonomy" id="1344416"/>
    <lineage>
        <taxon>Eukaryota</taxon>
        <taxon>Fungi</taxon>
        <taxon>Fungi incertae sedis</taxon>
        <taxon>Chytridiomycota</taxon>
        <taxon>Chytridiomycota incertae sedis</taxon>
        <taxon>Monoblepharidomycetes</taxon>
        <taxon>Monoblepharidales</taxon>
        <taxon>Gonapodyaceae</taxon>
        <taxon>Gonapodya</taxon>
    </lineage>
</organism>
<dbReference type="InterPro" id="IPR050205">
    <property type="entry name" value="CDPK_Ser/Thr_kinases"/>
</dbReference>
<evidence type="ECO:0000256" key="4">
    <source>
        <dbReference type="ARBA" id="ARBA00022777"/>
    </source>
</evidence>
<dbReference type="EMBL" id="KQ965739">
    <property type="protein sequence ID" value="KXS19274.1"/>
    <property type="molecule type" value="Genomic_DNA"/>
</dbReference>
<reference evidence="8 9" key="1">
    <citation type="journal article" date="2015" name="Genome Biol. Evol.">
        <title>Phylogenomic analyses indicate that early fungi evolved digesting cell walls of algal ancestors of land plants.</title>
        <authorList>
            <person name="Chang Y."/>
            <person name="Wang S."/>
            <person name="Sekimoto S."/>
            <person name="Aerts A.L."/>
            <person name="Choi C."/>
            <person name="Clum A."/>
            <person name="LaButti K.M."/>
            <person name="Lindquist E.A."/>
            <person name="Yee Ngan C."/>
            <person name="Ohm R.A."/>
            <person name="Salamov A.A."/>
            <person name="Grigoriev I.V."/>
            <person name="Spatafora J.W."/>
            <person name="Berbee M.L."/>
        </authorList>
    </citation>
    <scope>NUCLEOTIDE SEQUENCE [LARGE SCALE GENOMIC DNA]</scope>
    <source>
        <strain evidence="8 9">JEL478</strain>
    </source>
</reference>
<feature type="domain" description="Protein kinase" evidence="7">
    <location>
        <begin position="10"/>
        <end position="272"/>
    </location>
</feature>
<dbReference type="SUPFAM" id="SSF56112">
    <property type="entry name" value="Protein kinase-like (PK-like)"/>
    <property type="match status" value="1"/>
</dbReference>
<keyword evidence="2" id="KW-0808">Transferase</keyword>
<proteinExistence type="predicted"/>
<feature type="region of interest" description="Disordered" evidence="6">
    <location>
        <begin position="466"/>
        <end position="492"/>
    </location>
</feature>
<keyword evidence="1" id="KW-0723">Serine/threonine-protein kinase</keyword>
<dbReference type="PANTHER" id="PTHR24349">
    <property type="entry name" value="SERINE/THREONINE-PROTEIN KINASE"/>
    <property type="match status" value="1"/>
</dbReference>
<evidence type="ECO:0000259" key="7">
    <source>
        <dbReference type="PROSITE" id="PS50011"/>
    </source>
</evidence>
<evidence type="ECO:0000256" key="5">
    <source>
        <dbReference type="ARBA" id="ARBA00022840"/>
    </source>
</evidence>
<keyword evidence="4 8" id="KW-0418">Kinase</keyword>
<keyword evidence="5" id="KW-0067">ATP-binding</keyword>
<dbReference type="AlphaFoldDB" id="A0A139ARI7"/>
<dbReference type="PROSITE" id="PS50011">
    <property type="entry name" value="PROTEIN_KINASE_DOM"/>
    <property type="match status" value="1"/>
</dbReference>
<keyword evidence="3" id="KW-0547">Nucleotide-binding</keyword>
<evidence type="ECO:0000256" key="1">
    <source>
        <dbReference type="ARBA" id="ARBA00022527"/>
    </source>
</evidence>
<dbReference type="STRING" id="1344416.A0A139ARI7"/>
<dbReference type="OrthoDB" id="4062651at2759"/>
<dbReference type="OMA" id="ECYISTH"/>
<name>A0A139ARI7_GONPJ</name>
<evidence type="ECO:0000256" key="6">
    <source>
        <dbReference type="SAM" id="MobiDB-lite"/>
    </source>
</evidence>
<evidence type="ECO:0000256" key="3">
    <source>
        <dbReference type="ARBA" id="ARBA00022741"/>
    </source>
</evidence>